<comment type="similarity">
    <text evidence="1 7">Belongs to the helicase family. RecQ subfamily.</text>
</comment>
<dbReference type="SMART" id="SM00490">
    <property type="entry name" value="HELICc"/>
    <property type="match status" value="1"/>
</dbReference>
<dbReference type="Pfam" id="PF00270">
    <property type="entry name" value="DEAD"/>
    <property type="match status" value="1"/>
</dbReference>
<evidence type="ECO:0000256" key="7">
    <source>
        <dbReference type="RuleBase" id="RU364117"/>
    </source>
</evidence>
<dbReference type="FunFam" id="3.40.50.300:FF:002142">
    <property type="entry name" value="ATP-dependent DNA helicase"/>
    <property type="match status" value="1"/>
</dbReference>
<dbReference type="InterPro" id="IPR011545">
    <property type="entry name" value="DEAD/DEAH_box_helicase_dom"/>
</dbReference>
<proteinExistence type="inferred from homology"/>
<dbReference type="InterPro" id="IPR032284">
    <property type="entry name" value="RecQ_Zn-bd"/>
</dbReference>
<dbReference type="GO" id="GO:0043138">
    <property type="term" value="F:3'-5' DNA helicase activity"/>
    <property type="evidence" value="ECO:0007669"/>
    <property type="project" value="UniProtKB-EC"/>
</dbReference>
<keyword evidence="5 7" id="KW-0067">ATP-binding</keyword>
<evidence type="ECO:0000256" key="2">
    <source>
        <dbReference type="ARBA" id="ARBA00022741"/>
    </source>
</evidence>
<dbReference type="SMART" id="SM00487">
    <property type="entry name" value="DEXDc"/>
    <property type="match status" value="1"/>
</dbReference>
<keyword evidence="4 7" id="KW-0347">Helicase</keyword>
<dbReference type="CDD" id="cd17920">
    <property type="entry name" value="DEXHc_RecQ"/>
    <property type="match status" value="1"/>
</dbReference>
<dbReference type="EC" id="5.6.2.4" evidence="7"/>
<feature type="domain" description="Helicase C-terminal" evidence="9">
    <location>
        <begin position="262"/>
        <end position="423"/>
    </location>
</feature>
<dbReference type="AlphaFoldDB" id="B0Y5R5"/>
<dbReference type="Proteomes" id="UP000001699">
    <property type="component" value="Unassembled WGS sequence"/>
</dbReference>
<evidence type="ECO:0000256" key="3">
    <source>
        <dbReference type="ARBA" id="ARBA00022801"/>
    </source>
</evidence>
<evidence type="ECO:0000313" key="10">
    <source>
        <dbReference type="EMBL" id="EDP50100.1"/>
    </source>
</evidence>
<dbReference type="FunFam" id="3.40.50.300:FF:001834">
    <property type="entry name" value="ATP-dependent DNA helicase"/>
    <property type="match status" value="1"/>
</dbReference>
<dbReference type="NCBIfam" id="TIGR00614">
    <property type="entry name" value="recQ_fam"/>
    <property type="match status" value="1"/>
</dbReference>
<dbReference type="GO" id="GO:0005694">
    <property type="term" value="C:chromosome"/>
    <property type="evidence" value="ECO:0007669"/>
    <property type="project" value="TreeGrafter"/>
</dbReference>
<dbReference type="HOGENOM" id="CLU_001103_9_3_1"/>
<feature type="domain" description="Helicase ATP-binding" evidence="8">
    <location>
        <begin position="34"/>
        <end position="210"/>
    </location>
</feature>
<dbReference type="GO" id="GO:0009378">
    <property type="term" value="F:four-way junction helicase activity"/>
    <property type="evidence" value="ECO:0007669"/>
    <property type="project" value="TreeGrafter"/>
</dbReference>
<protein>
    <recommendedName>
        <fullName evidence="7">ATP-dependent DNA helicase</fullName>
        <ecNumber evidence="7">5.6.2.4</ecNumber>
    </recommendedName>
</protein>
<evidence type="ECO:0000313" key="11">
    <source>
        <dbReference type="Proteomes" id="UP000001699"/>
    </source>
</evidence>
<keyword evidence="11" id="KW-1185">Reference proteome</keyword>
<dbReference type="PANTHER" id="PTHR13710">
    <property type="entry name" value="DNA HELICASE RECQ FAMILY MEMBER"/>
    <property type="match status" value="1"/>
</dbReference>
<dbReference type="VEuPathDB" id="FungiDB:AFUB_064320"/>
<dbReference type="Gene3D" id="3.40.50.300">
    <property type="entry name" value="P-loop containing nucleotide triphosphate hydrolases"/>
    <property type="match status" value="2"/>
</dbReference>
<keyword evidence="3 7" id="KW-0378">Hydrolase</keyword>
<keyword evidence="2 7" id="KW-0547">Nucleotide-binding</keyword>
<organism evidence="10 11">
    <name type="scientific">Aspergillus fumigatus (strain CBS 144.89 / FGSC A1163 / CEA10)</name>
    <name type="common">Neosartorya fumigata</name>
    <dbReference type="NCBI Taxonomy" id="451804"/>
    <lineage>
        <taxon>Eukaryota</taxon>
        <taxon>Fungi</taxon>
        <taxon>Dikarya</taxon>
        <taxon>Ascomycota</taxon>
        <taxon>Pezizomycotina</taxon>
        <taxon>Eurotiomycetes</taxon>
        <taxon>Eurotiomycetidae</taxon>
        <taxon>Eurotiales</taxon>
        <taxon>Aspergillaceae</taxon>
        <taxon>Aspergillus</taxon>
        <taxon>Aspergillus subgen. Fumigati</taxon>
    </lineage>
</organism>
<dbReference type="GO" id="GO:0005737">
    <property type="term" value="C:cytoplasm"/>
    <property type="evidence" value="ECO:0007669"/>
    <property type="project" value="TreeGrafter"/>
</dbReference>
<dbReference type="InterPro" id="IPR027417">
    <property type="entry name" value="P-loop_NTPase"/>
</dbReference>
<sequence>MLNGGLQRRKVDLDFYLQRVFRKKSFRPLQRDVITAAVEGHDVFLQASTSFGKSLCFQLPAVLSHGVTVVVCPLLALMTDQVNALQDLGVAVSTINSTTPLAERRLIIDDLLSGHPRTRLLYVTPELCQTVAFRRTLQTMHSQGELIRIAIDEAHCISEWGHDFRPAYKQLSWFRRHLNQPPVPISAFTATATPRVRADIINILGLEPARLKLFNTPSARPNIHYEIRYLENFAEDPLEIENFQLNDLHSWLKSIQTRREARLDAKDAALPPIFGIVYVPYRIIAEQLATALTKVSDGSIRAVAYHAGLSPEDRNRVQTEWTASRPLAADEGPHPSFYIIVATNAFGMGIDNPHVRFVVHWTPPRSFEGLVQESGRAGRDGRAAASLIYYNTQERDRVLDRLYKDVQNAKIRAGIKGDKGNENQDSSTKAVHNLQSHSARLQSFKQVVRYCETVTQCRHELIKDFFGDQELEMMGSQVAGRNVKGVTSSPCDFACDFCKYGTVELAKRKASMPPQSDPSAFMDCSLVQNTQRMFSDLH</sequence>
<dbReference type="PANTHER" id="PTHR13710:SF152">
    <property type="entry name" value="ATP-DEPENDENT DNA HELICASE Q5"/>
    <property type="match status" value="1"/>
</dbReference>
<gene>
    <name evidence="10" type="ORF">AFUB_064320</name>
</gene>
<evidence type="ECO:0000259" key="8">
    <source>
        <dbReference type="PROSITE" id="PS51192"/>
    </source>
</evidence>
<evidence type="ECO:0000256" key="5">
    <source>
        <dbReference type="ARBA" id="ARBA00022840"/>
    </source>
</evidence>
<evidence type="ECO:0000256" key="6">
    <source>
        <dbReference type="ARBA" id="ARBA00034617"/>
    </source>
</evidence>
<evidence type="ECO:0000259" key="9">
    <source>
        <dbReference type="PROSITE" id="PS51194"/>
    </source>
</evidence>
<dbReference type="InterPro" id="IPR004589">
    <property type="entry name" value="DNA_helicase_ATP-dep_RecQ"/>
</dbReference>
<dbReference type="PROSITE" id="PS51194">
    <property type="entry name" value="HELICASE_CTER"/>
    <property type="match status" value="1"/>
</dbReference>
<dbReference type="InterPro" id="IPR014001">
    <property type="entry name" value="Helicase_ATP-bd"/>
</dbReference>
<dbReference type="PROSITE" id="PS51192">
    <property type="entry name" value="HELICASE_ATP_BIND_1"/>
    <property type="match status" value="1"/>
</dbReference>
<dbReference type="GO" id="GO:0005524">
    <property type="term" value="F:ATP binding"/>
    <property type="evidence" value="ECO:0007669"/>
    <property type="project" value="UniProtKB-KW"/>
</dbReference>
<dbReference type="GO" id="GO:0000724">
    <property type="term" value="P:double-strand break repair via homologous recombination"/>
    <property type="evidence" value="ECO:0007669"/>
    <property type="project" value="TreeGrafter"/>
</dbReference>
<comment type="catalytic activity">
    <reaction evidence="7">
        <text>ATP + H2O = ADP + phosphate + H(+)</text>
        <dbReference type="Rhea" id="RHEA:13065"/>
        <dbReference type="ChEBI" id="CHEBI:15377"/>
        <dbReference type="ChEBI" id="CHEBI:15378"/>
        <dbReference type="ChEBI" id="CHEBI:30616"/>
        <dbReference type="ChEBI" id="CHEBI:43474"/>
        <dbReference type="ChEBI" id="CHEBI:456216"/>
    </reaction>
</comment>
<dbReference type="GO" id="GO:0003676">
    <property type="term" value="F:nucleic acid binding"/>
    <property type="evidence" value="ECO:0007669"/>
    <property type="project" value="InterPro"/>
</dbReference>
<accession>B0Y5R5</accession>
<reference evidence="10 11" key="1">
    <citation type="journal article" date="2008" name="PLoS Genet.">
        <title>Genomic islands in the pathogenic filamentous fungus Aspergillus fumigatus.</title>
        <authorList>
            <person name="Fedorova N.D."/>
            <person name="Khaldi N."/>
            <person name="Joardar V.S."/>
            <person name="Maiti R."/>
            <person name="Amedeo P."/>
            <person name="Anderson M.J."/>
            <person name="Crabtree J."/>
            <person name="Silva J.C."/>
            <person name="Badger J.H."/>
            <person name="Albarraq A."/>
            <person name="Angiuoli S."/>
            <person name="Bussey H."/>
            <person name="Bowyer P."/>
            <person name="Cotty P.J."/>
            <person name="Dyer P.S."/>
            <person name="Egan A."/>
            <person name="Galens K."/>
            <person name="Fraser-Liggett C.M."/>
            <person name="Haas B.J."/>
            <person name="Inman J.M."/>
            <person name="Kent R."/>
            <person name="Lemieux S."/>
            <person name="Malavazi I."/>
            <person name="Orvis J."/>
            <person name="Roemer T."/>
            <person name="Ronning C.M."/>
            <person name="Sundaram J.P."/>
            <person name="Sutton G."/>
            <person name="Turner G."/>
            <person name="Venter J.C."/>
            <person name="White O.R."/>
            <person name="Whitty B.R."/>
            <person name="Youngman P."/>
            <person name="Wolfe K.H."/>
            <person name="Goldman G.H."/>
            <person name="Wortman J.R."/>
            <person name="Jiang B."/>
            <person name="Denning D.W."/>
            <person name="Nierman W.C."/>
        </authorList>
    </citation>
    <scope>NUCLEOTIDE SEQUENCE [LARGE SCALE GENOMIC DNA]</scope>
    <source>
        <strain evidence="11">CBS 144.89 / FGSC A1163 / CEA10</strain>
    </source>
</reference>
<comment type="subcellular location">
    <subcellularLocation>
        <location evidence="7">Nucleus</location>
    </subcellularLocation>
</comment>
<keyword evidence="7" id="KW-0539">Nucleus</keyword>
<dbReference type="Pfam" id="PF00271">
    <property type="entry name" value="Helicase_C"/>
    <property type="match status" value="1"/>
</dbReference>
<dbReference type="EMBL" id="DS499598">
    <property type="protein sequence ID" value="EDP50100.1"/>
    <property type="molecule type" value="Genomic_DNA"/>
</dbReference>
<dbReference type="PhylomeDB" id="B0Y5R5"/>
<dbReference type="Pfam" id="PF16124">
    <property type="entry name" value="RecQ_Zn_bind"/>
    <property type="match status" value="1"/>
</dbReference>
<name>B0Y5R5_ASPFC</name>
<dbReference type="SUPFAM" id="SSF52540">
    <property type="entry name" value="P-loop containing nucleoside triphosphate hydrolases"/>
    <property type="match status" value="1"/>
</dbReference>
<evidence type="ECO:0000256" key="1">
    <source>
        <dbReference type="ARBA" id="ARBA00005446"/>
    </source>
</evidence>
<evidence type="ECO:0000256" key="4">
    <source>
        <dbReference type="ARBA" id="ARBA00022806"/>
    </source>
</evidence>
<dbReference type="GO" id="GO:0005634">
    <property type="term" value="C:nucleus"/>
    <property type="evidence" value="ECO:0007669"/>
    <property type="project" value="UniProtKB-SubCell"/>
</dbReference>
<dbReference type="InterPro" id="IPR001650">
    <property type="entry name" value="Helicase_C-like"/>
</dbReference>
<dbReference type="GO" id="GO:0016887">
    <property type="term" value="F:ATP hydrolysis activity"/>
    <property type="evidence" value="ECO:0007669"/>
    <property type="project" value="RHEA"/>
</dbReference>
<comment type="catalytic activity">
    <reaction evidence="6 7">
        <text>Couples ATP hydrolysis with the unwinding of duplex DNA by translocating in the 3'-5' direction.</text>
        <dbReference type="EC" id="5.6.2.4"/>
    </reaction>
</comment>
<dbReference type="OrthoDB" id="10261556at2759"/>